<protein>
    <submittedName>
        <fullName evidence="2">AAA-lid-3 domain-containing protein</fullName>
    </submittedName>
</protein>
<organism evidence="2 3">
    <name type="scientific">Abeliophyllum distichum</name>
    <dbReference type="NCBI Taxonomy" id="126358"/>
    <lineage>
        <taxon>Eukaryota</taxon>
        <taxon>Viridiplantae</taxon>
        <taxon>Streptophyta</taxon>
        <taxon>Embryophyta</taxon>
        <taxon>Tracheophyta</taxon>
        <taxon>Spermatophyta</taxon>
        <taxon>Magnoliopsida</taxon>
        <taxon>eudicotyledons</taxon>
        <taxon>Gunneridae</taxon>
        <taxon>Pentapetalae</taxon>
        <taxon>asterids</taxon>
        <taxon>lamiids</taxon>
        <taxon>Lamiales</taxon>
        <taxon>Oleaceae</taxon>
        <taxon>Forsythieae</taxon>
        <taxon>Abeliophyllum</taxon>
    </lineage>
</organism>
<evidence type="ECO:0000313" key="3">
    <source>
        <dbReference type="Proteomes" id="UP001604336"/>
    </source>
</evidence>
<gene>
    <name evidence="2" type="ORF">Adt_08421</name>
</gene>
<evidence type="ECO:0000313" key="2">
    <source>
        <dbReference type="EMBL" id="KAL2535070.1"/>
    </source>
</evidence>
<evidence type="ECO:0000259" key="1">
    <source>
        <dbReference type="Pfam" id="PF17862"/>
    </source>
</evidence>
<sequence>MTQEFLRLDNLLIAQGKFRFDTIDQVLCLEVVMENDIAGRISAVGMGGLGNISPFFFLLQGSILARDVDFDALANITNDFYGSNLKNLCITASYRPVRDLGKWKANSLTVSASNMTELLQWNEL</sequence>
<dbReference type="Gene3D" id="1.10.8.60">
    <property type="match status" value="1"/>
</dbReference>
<dbReference type="EMBL" id="JBFOLK010000002">
    <property type="protein sequence ID" value="KAL2535070.1"/>
    <property type="molecule type" value="Genomic_DNA"/>
</dbReference>
<accession>A0ABD1VF42</accession>
<reference evidence="3" key="1">
    <citation type="submission" date="2024-07" db="EMBL/GenBank/DDBJ databases">
        <title>Two chromosome-level genome assemblies of Korean endemic species Abeliophyllum distichum and Forsythia ovata (Oleaceae).</title>
        <authorList>
            <person name="Jang H."/>
        </authorList>
    </citation>
    <scope>NUCLEOTIDE SEQUENCE [LARGE SCALE GENOMIC DNA]</scope>
</reference>
<proteinExistence type="predicted"/>
<feature type="domain" description="AAA ATPase AAA+ lid" evidence="1">
    <location>
        <begin position="67"/>
        <end position="100"/>
    </location>
</feature>
<dbReference type="Proteomes" id="UP001604336">
    <property type="component" value="Unassembled WGS sequence"/>
</dbReference>
<dbReference type="InterPro" id="IPR041569">
    <property type="entry name" value="AAA_lid_3"/>
</dbReference>
<keyword evidence="3" id="KW-1185">Reference proteome</keyword>
<dbReference type="Pfam" id="PF17862">
    <property type="entry name" value="AAA_lid_3"/>
    <property type="match status" value="1"/>
</dbReference>
<comment type="caution">
    <text evidence="2">The sequence shown here is derived from an EMBL/GenBank/DDBJ whole genome shotgun (WGS) entry which is preliminary data.</text>
</comment>
<dbReference type="AlphaFoldDB" id="A0ABD1VF42"/>
<name>A0ABD1VF42_9LAMI</name>